<proteinExistence type="inferred from homology"/>
<dbReference type="PANTHER" id="PTHR24320">
    <property type="entry name" value="RETINOL DEHYDROGENASE"/>
    <property type="match status" value="1"/>
</dbReference>
<dbReference type="PANTHER" id="PTHR24320:SF236">
    <property type="entry name" value="SHORT-CHAIN DEHYDROGENASE-RELATED"/>
    <property type="match status" value="1"/>
</dbReference>
<gene>
    <name evidence="4" type="ORF">J8A68_003252</name>
</gene>
<dbReference type="EMBL" id="JAGSYN010000142">
    <property type="protein sequence ID" value="KAG7663252.1"/>
    <property type="molecule type" value="Genomic_DNA"/>
</dbReference>
<keyword evidence="5" id="KW-1185">Reference proteome</keyword>
<evidence type="ECO:0000256" key="2">
    <source>
        <dbReference type="ARBA" id="ARBA00022857"/>
    </source>
</evidence>
<dbReference type="RefSeq" id="XP_049263484.1">
    <property type="nucleotide sequence ID" value="XM_049407088.1"/>
</dbReference>
<dbReference type="Proteomes" id="UP000694255">
    <property type="component" value="Unassembled WGS sequence"/>
</dbReference>
<dbReference type="InterPro" id="IPR002347">
    <property type="entry name" value="SDR_fam"/>
</dbReference>
<sequence>MSKPKVPSLSWVDWKQTLHGFWPGKPKFTEDQYPSLKGKVVLVTGANSGVGYETIKSLAGSTKAKIYAFCRNEQKATEAFKKLKVELEKEYKVVNREIHFIQCDLGDLTAIKPAVEEFLSKESRLDIIIHNAGVMMPPPGSKTKQGFELQLGTNVLGPHLLQRLLDPIFIETSQKNNKGESRIVWVSSTAHLMAPLGGLYWEDLNFETTKKYSMRTKAMIYGQSKAGNIIQARTWPMKHDAPNVISSSLCPGYLSTGLQRYASRSEKFIYKYLLHNQRYGAYTELFAALSPDVKNRSHSISFGSPSHVRKDLEDEEANEKAWNFFNKVTDNYL</sequence>
<name>A0A8J5QHQ8_9ASCO</name>
<dbReference type="GeneID" id="73470053"/>
<comment type="caution">
    <text evidence="4">The sequence shown here is derived from an EMBL/GenBank/DDBJ whole genome shotgun (WGS) entry which is preliminary data.</text>
</comment>
<dbReference type="GO" id="GO:0016491">
    <property type="term" value="F:oxidoreductase activity"/>
    <property type="evidence" value="ECO:0007669"/>
    <property type="project" value="UniProtKB-KW"/>
</dbReference>
<evidence type="ECO:0000313" key="4">
    <source>
        <dbReference type="EMBL" id="KAG7663252.1"/>
    </source>
</evidence>
<accession>A0A8J5QHQ8</accession>
<protein>
    <submittedName>
        <fullName evidence="4">Uncharacterized protein</fullName>
    </submittedName>
</protein>
<dbReference type="AlphaFoldDB" id="A0A8J5QHQ8"/>
<organism evidence="4 5">
    <name type="scientific">[Candida] subhashii</name>
    <dbReference type="NCBI Taxonomy" id="561895"/>
    <lineage>
        <taxon>Eukaryota</taxon>
        <taxon>Fungi</taxon>
        <taxon>Dikarya</taxon>
        <taxon>Ascomycota</taxon>
        <taxon>Saccharomycotina</taxon>
        <taxon>Pichiomycetes</taxon>
        <taxon>Debaryomycetaceae</taxon>
        <taxon>Spathaspora</taxon>
    </lineage>
</organism>
<evidence type="ECO:0000313" key="5">
    <source>
        <dbReference type="Proteomes" id="UP000694255"/>
    </source>
</evidence>
<dbReference type="Pfam" id="PF00106">
    <property type="entry name" value="adh_short"/>
    <property type="match status" value="1"/>
</dbReference>
<evidence type="ECO:0000256" key="1">
    <source>
        <dbReference type="ARBA" id="ARBA00006484"/>
    </source>
</evidence>
<keyword evidence="2" id="KW-0521">NADP</keyword>
<keyword evidence="3" id="KW-0560">Oxidoreductase</keyword>
<reference evidence="4 5" key="1">
    <citation type="journal article" date="2021" name="DNA Res.">
        <title>Genome analysis of Candida subhashii reveals its hybrid nature and dual mitochondrial genome conformations.</title>
        <authorList>
            <person name="Mixao V."/>
            <person name="Hegedusova E."/>
            <person name="Saus E."/>
            <person name="Pryszcz L.P."/>
            <person name="Cillingova A."/>
            <person name="Nosek J."/>
            <person name="Gabaldon T."/>
        </authorList>
    </citation>
    <scope>NUCLEOTIDE SEQUENCE [LARGE SCALE GENOMIC DNA]</scope>
    <source>
        <strain evidence="4 5">CBS 10753</strain>
    </source>
</reference>
<evidence type="ECO:0000256" key="3">
    <source>
        <dbReference type="ARBA" id="ARBA00023002"/>
    </source>
</evidence>
<comment type="similarity">
    <text evidence="1">Belongs to the short-chain dehydrogenases/reductases (SDR) family.</text>
</comment>
<dbReference type="OrthoDB" id="191139at2759"/>